<proteinExistence type="inferred from homology"/>
<dbReference type="PANTHER" id="PTHR42837:SF2">
    <property type="entry name" value="MEMBRANE METALLOPROTEASE ARASP2, CHLOROPLASTIC-RELATED"/>
    <property type="match status" value="1"/>
</dbReference>
<name>K1JXF7_9BURK</name>
<dbReference type="InterPro" id="IPR001478">
    <property type="entry name" value="PDZ"/>
</dbReference>
<feature type="transmembrane region" description="Helical" evidence="11">
    <location>
        <begin position="373"/>
        <end position="405"/>
    </location>
</feature>
<dbReference type="NCBIfam" id="TIGR00054">
    <property type="entry name" value="RIP metalloprotease RseP"/>
    <property type="match status" value="1"/>
</dbReference>
<evidence type="ECO:0000313" key="13">
    <source>
        <dbReference type="EMBL" id="EKB31278.1"/>
    </source>
</evidence>
<feature type="domain" description="PDZ" evidence="12">
    <location>
        <begin position="195"/>
        <end position="274"/>
    </location>
</feature>
<evidence type="ECO:0000256" key="2">
    <source>
        <dbReference type="ARBA" id="ARBA00004141"/>
    </source>
</evidence>
<comment type="caution">
    <text evidence="13">The sequence shown here is derived from an EMBL/GenBank/DDBJ whole genome shotgun (WGS) entry which is preliminary data.</text>
</comment>
<dbReference type="Gene3D" id="2.30.42.10">
    <property type="match status" value="2"/>
</dbReference>
<dbReference type="PROSITE" id="PS50106">
    <property type="entry name" value="PDZ"/>
    <property type="match status" value="1"/>
</dbReference>
<organism evidence="13 14">
    <name type="scientific">Sutterella wadsworthensis 2_1_59BFAA</name>
    <dbReference type="NCBI Taxonomy" id="742823"/>
    <lineage>
        <taxon>Bacteria</taxon>
        <taxon>Pseudomonadati</taxon>
        <taxon>Pseudomonadota</taxon>
        <taxon>Betaproteobacteria</taxon>
        <taxon>Burkholderiales</taxon>
        <taxon>Sutterellaceae</taxon>
        <taxon>Sutterella</taxon>
    </lineage>
</organism>
<keyword evidence="9 11" id="KW-0482">Metalloprotease</keyword>
<dbReference type="GO" id="GO:0006508">
    <property type="term" value="P:proteolysis"/>
    <property type="evidence" value="ECO:0007669"/>
    <property type="project" value="UniProtKB-KW"/>
</dbReference>
<evidence type="ECO:0000256" key="7">
    <source>
        <dbReference type="ARBA" id="ARBA00022833"/>
    </source>
</evidence>
<dbReference type="PANTHER" id="PTHR42837">
    <property type="entry name" value="REGULATOR OF SIGMA-E PROTEASE RSEP"/>
    <property type="match status" value="1"/>
</dbReference>
<evidence type="ECO:0000256" key="8">
    <source>
        <dbReference type="ARBA" id="ARBA00022989"/>
    </source>
</evidence>
<evidence type="ECO:0000256" key="6">
    <source>
        <dbReference type="ARBA" id="ARBA00022801"/>
    </source>
</evidence>
<sequence>MSFLLGLAGFLLTIGIIVIVHEGGHFFTAKFFNIKVTRFSFGMGPVLWRRRKGETEYCFSALPLGGYVRMADEADADLTEEDRSRLYTRQARWKRGLVLFAGPATNFILAFFLYVMVGAIGTPDFAAVMGTPPAGTQAASENVRQGDRVLSVNGAPVLGITDMNVELFGLAGSADIPVRFSRGDETFVRHFSLAGVSLDDMSGRPPVIHLGLVPWLRDPVVAGTVKDSPAEKAGLASGDRILAVNGAGVSSVQEAVEAIGATPAGSPVRLTLSNIRTPETERVVEIMPVTSEGRTVVGIRIRALPEMVVVRLSPVDAVAAGWRKVKSITTLQARGVSQMATGEACTKNLTGPIGIADMAGDAVRGGFVPFLEYLALISIAIGFMNLIPVPVLDGGQLVVLGLEGLRGRDFSERTKNWIGKAGFGLMLVVFAFAMNNDLTRLFEGV</sequence>
<dbReference type="eggNOG" id="COG0750">
    <property type="taxonomic scope" value="Bacteria"/>
</dbReference>
<dbReference type="CDD" id="cd06163">
    <property type="entry name" value="S2P-M50_PDZ_RseP-like"/>
    <property type="match status" value="1"/>
</dbReference>
<keyword evidence="11" id="KW-0479">Metal-binding</keyword>
<dbReference type="AlphaFoldDB" id="K1JXF7"/>
<comment type="cofactor">
    <cofactor evidence="1 11">
        <name>Zn(2+)</name>
        <dbReference type="ChEBI" id="CHEBI:29105"/>
    </cofactor>
</comment>
<dbReference type="GO" id="GO:0046872">
    <property type="term" value="F:metal ion binding"/>
    <property type="evidence" value="ECO:0007669"/>
    <property type="project" value="UniProtKB-KW"/>
</dbReference>
<dbReference type="HOGENOM" id="CLU_025778_0_2_4"/>
<feature type="transmembrane region" description="Helical" evidence="11">
    <location>
        <begin position="6"/>
        <end position="28"/>
    </location>
</feature>
<dbReference type="OrthoDB" id="9782003at2"/>
<keyword evidence="7 11" id="KW-0862">Zinc</keyword>
<dbReference type="SUPFAM" id="SSF50156">
    <property type="entry name" value="PDZ domain-like"/>
    <property type="match status" value="2"/>
</dbReference>
<dbReference type="EC" id="3.4.24.-" evidence="11"/>
<dbReference type="Pfam" id="PF17820">
    <property type="entry name" value="PDZ_6"/>
    <property type="match status" value="1"/>
</dbReference>
<dbReference type="Proteomes" id="UP000005835">
    <property type="component" value="Unassembled WGS sequence"/>
</dbReference>
<dbReference type="GO" id="GO:0016020">
    <property type="term" value="C:membrane"/>
    <property type="evidence" value="ECO:0007669"/>
    <property type="project" value="UniProtKB-SubCell"/>
</dbReference>
<evidence type="ECO:0000256" key="1">
    <source>
        <dbReference type="ARBA" id="ARBA00001947"/>
    </source>
</evidence>
<evidence type="ECO:0000256" key="4">
    <source>
        <dbReference type="ARBA" id="ARBA00022670"/>
    </source>
</evidence>
<evidence type="ECO:0000256" key="9">
    <source>
        <dbReference type="ARBA" id="ARBA00023049"/>
    </source>
</evidence>
<evidence type="ECO:0000313" key="14">
    <source>
        <dbReference type="Proteomes" id="UP000005835"/>
    </source>
</evidence>
<keyword evidence="14" id="KW-1185">Reference proteome</keyword>
<dbReference type="PATRIC" id="fig|742823.3.peg.1093"/>
<dbReference type="InterPro" id="IPR036034">
    <property type="entry name" value="PDZ_sf"/>
</dbReference>
<keyword evidence="6 11" id="KW-0378">Hydrolase</keyword>
<comment type="similarity">
    <text evidence="3 11">Belongs to the peptidase M50B family.</text>
</comment>
<evidence type="ECO:0000259" key="12">
    <source>
        <dbReference type="PROSITE" id="PS50106"/>
    </source>
</evidence>
<keyword evidence="4 13" id="KW-0645">Protease</keyword>
<evidence type="ECO:0000256" key="10">
    <source>
        <dbReference type="ARBA" id="ARBA00023136"/>
    </source>
</evidence>
<comment type="subcellular location">
    <subcellularLocation>
        <location evidence="2">Membrane</location>
        <topology evidence="2">Multi-pass membrane protein</topology>
    </subcellularLocation>
</comment>
<accession>K1JXF7</accession>
<keyword evidence="10 11" id="KW-0472">Membrane</keyword>
<dbReference type="EMBL" id="ADMG01000029">
    <property type="protein sequence ID" value="EKB31278.1"/>
    <property type="molecule type" value="Genomic_DNA"/>
</dbReference>
<gene>
    <name evidence="13" type="ORF">HMPREF9465_01103</name>
</gene>
<dbReference type="STRING" id="742823.HMPREF9465_01103"/>
<keyword evidence="5 11" id="KW-0812">Transmembrane</keyword>
<dbReference type="InterPro" id="IPR008915">
    <property type="entry name" value="Peptidase_M50"/>
</dbReference>
<protein>
    <recommendedName>
        <fullName evidence="11">Zinc metalloprotease</fullName>
        <ecNumber evidence="11">3.4.24.-</ecNumber>
    </recommendedName>
</protein>
<keyword evidence="8 11" id="KW-1133">Transmembrane helix</keyword>
<dbReference type="Pfam" id="PF02163">
    <property type="entry name" value="Peptidase_M50"/>
    <property type="match status" value="1"/>
</dbReference>
<dbReference type="SMART" id="SM00228">
    <property type="entry name" value="PDZ"/>
    <property type="match status" value="2"/>
</dbReference>
<dbReference type="RefSeq" id="WP_005434923.1">
    <property type="nucleotide sequence ID" value="NZ_JH815515.1"/>
</dbReference>
<feature type="transmembrane region" description="Helical" evidence="11">
    <location>
        <begin position="417"/>
        <end position="434"/>
    </location>
</feature>
<reference evidence="13 14" key="1">
    <citation type="submission" date="2012-05" db="EMBL/GenBank/DDBJ databases">
        <title>The Genome Sequence of Sutterella wadsworthensis 2_1_59BFAA.</title>
        <authorList>
            <consortium name="The Broad Institute Genome Sequencing Platform"/>
            <person name="Earl A."/>
            <person name="Ward D."/>
            <person name="Feldgarden M."/>
            <person name="Gevers D."/>
            <person name="Daigneault M."/>
            <person name="Strauss J."/>
            <person name="Allen-Vercoe E."/>
            <person name="Walker B."/>
            <person name="Young S.K."/>
            <person name="Zeng Q."/>
            <person name="Gargeya S."/>
            <person name="Fitzgerald M."/>
            <person name="Haas B."/>
            <person name="Abouelleil A."/>
            <person name="Alvarado L."/>
            <person name="Arachchi H.M."/>
            <person name="Berlin A.M."/>
            <person name="Chapman S.B."/>
            <person name="Goldberg J."/>
            <person name="Griggs A."/>
            <person name="Gujja S."/>
            <person name="Hansen M."/>
            <person name="Howarth C."/>
            <person name="Imamovic A."/>
            <person name="Larimer J."/>
            <person name="McCowen C."/>
            <person name="Montmayeur A."/>
            <person name="Murphy C."/>
            <person name="Neiman D."/>
            <person name="Pearson M."/>
            <person name="Priest M."/>
            <person name="Roberts A."/>
            <person name="Saif S."/>
            <person name="Shea T."/>
            <person name="Sisk P."/>
            <person name="Sykes S."/>
            <person name="Wortman J."/>
            <person name="Nusbaum C."/>
            <person name="Birren B."/>
        </authorList>
    </citation>
    <scope>NUCLEOTIDE SEQUENCE [LARGE SCALE GENOMIC DNA]</scope>
    <source>
        <strain evidence="13 14">2_1_59BFAA</strain>
    </source>
</reference>
<evidence type="ECO:0000256" key="11">
    <source>
        <dbReference type="RuleBase" id="RU362031"/>
    </source>
</evidence>
<evidence type="ECO:0000256" key="3">
    <source>
        <dbReference type="ARBA" id="ARBA00007931"/>
    </source>
</evidence>
<evidence type="ECO:0000256" key="5">
    <source>
        <dbReference type="ARBA" id="ARBA00022692"/>
    </source>
</evidence>
<feature type="transmembrane region" description="Helical" evidence="11">
    <location>
        <begin position="97"/>
        <end position="117"/>
    </location>
</feature>
<dbReference type="InterPro" id="IPR004387">
    <property type="entry name" value="Pept_M50_Zn"/>
</dbReference>
<dbReference type="GO" id="GO:0004222">
    <property type="term" value="F:metalloendopeptidase activity"/>
    <property type="evidence" value="ECO:0007669"/>
    <property type="project" value="InterPro"/>
</dbReference>
<dbReference type="InterPro" id="IPR041489">
    <property type="entry name" value="PDZ_6"/>
</dbReference>